<organism evidence="2 3">
    <name type="scientific">Mycetocola zhadangensis</name>
    <dbReference type="NCBI Taxonomy" id="1164595"/>
    <lineage>
        <taxon>Bacteria</taxon>
        <taxon>Bacillati</taxon>
        <taxon>Actinomycetota</taxon>
        <taxon>Actinomycetes</taxon>
        <taxon>Micrococcales</taxon>
        <taxon>Microbacteriaceae</taxon>
        <taxon>Mycetocola</taxon>
    </lineage>
</organism>
<dbReference type="AlphaFoldDB" id="A0A3L7IWI0"/>
<dbReference type="InterPro" id="IPR031493">
    <property type="entry name" value="Zinc_ribbon_15"/>
</dbReference>
<reference evidence="2 3" key="1">
    <citation type="submission" date="2018-10" db="EMBL/GenBank/DDBJ databases">
        <authorList>
            <person name="Li J."/>
        </authorList>
    </citation>
    <scope>NUCLEOTIDE SEQUENCE [LARGE SCALE GENOMIC DNA]</scope>
    <source>
        <strain evidence="2 3">ZD1-4</strain>
    </source>
</reference>
<proteinExistence type="predicted"/>
<keyword evidence="3" id="KW-1185">Reference proteome</keyword>
<dbReference type="RefSeq" id="WP_121659871.1">
    <property type="nucleotide sequence ID" value="NZ_BMEK01000003.1"/>
</dbReference>
<evidence type="ECO:0000259" key="1">
    <source>
        <dbReference type="Pfam" id="PF17032"/>
    </source>
</evidence>
<gene>
    <name evidence="2" type="ORF">D9V28_11395</name>
</gene>
<evidence type="ECO:0000313" key="3">
    <source>
        <dbReference type="Proteomes" id="UP000282460"/>
    </source>
</evidence>
<evidence type="ECO:0000313" key="2">
    <source>
        <dbReference type="EMBL" id="RLQ82567.1"/>
    </source>
</evidence>
<protein>
    <submittedName>
        <fullName evidence="2">Zinc-ribbon domain-containing protein</fullName>
    </submittedName>
</protein>
<dbReference type="Proteomes" id="UP000282460">
    <property type="component" value="Unassembled WGS sequence"/>
</dbReference>
<dbReference type="EMBL" id="RCWJ01000003">
    <property type="protein sequence ID" value="RLQ82567.1"/>
    <property type="molecule type" value="Genomic_DNA"/>
</dbReference>
<feature type="domain" description="Zinc-ribbon 15" evidence="1">
    <location>
        <begin position="20"/>
        <end position="66"/>
    </location>
</feature>
<sequence length="85" mass="9532">MLLIFGTTLRNRVLVVVNFICQFCGQQANQDVVESATKVSVFFIPLFTIGRRYFVTCSNCGGTTPLTKDQATHGIEWAARNRQMT</sequence>
<accession>A0A3L7IWI0</accession>
<dbReference type="OrthoDB" id="4377018at2"/>
<name>A0A3L7IWI0_9MICO</name>
<comment type="caution">
    <text evidence="2">The sequence shown here is derived from an EMBL/GenBank/DDBJ whole genome shotgun (WGS) entry which is preliminary data.</text>
</comment>
<dbReference type="Pfam" id="PF17032">
    <property type="entry name" value="Zn_ribbon_15"/>
    <property type="match status" value="1"/>
</dbReference>